<feature type="region of interest" description="Disordered" evidence="1">
    <location>
        <begin position="124"/>
        <end position="155"/>
    </location>
</feature>
<evidence type="ECO:0000313" key="2">
    <source>
        <dbReference type="EMBL" id="MDT0382620.1"/>
    </source>
</evidence>
<evidence type="ECO:0000313" key="3">
    <source>
        <dbReference type="Proteomes" id="UP001183414"/>
    </source>
</evidence>
<organism evidence="2 3">
    <name type="scientific">Streptomyces hazeniae</name>
    <dbReference type="NCBI Taxonomy" id="3075538"/>
    <lineage>
        <taxon>Bacteria</taxon>
        <taxon>Bacillati</taxon>
        <taxon>Actinomycetota</taxon>
        <taxon>Actinomycetes</taxon>
        <taxon>Kitasatosporales</taxon>
        <taxon>Streptomycetaceae</taxon>
        <taxon>Streptomyces</taxon>
    </lineage>
</organism>
<protein>
    <submittedName>
        <fullName evidence="2">DUF393 domain-containing protein</fullName>
    </submittedName>
</protein>
<comment type="caution">
    <text evidence="2">The sequence shown here is derived from an EMBL/GenBank/DDBJ whole genome shotgun (WGS) entry which is preliminary data.</text>
</comment>
<dbReference type="RefSeq" id="WP_311676193.1">
    <property type="nucleotide sequence ID" value="NZ_JAVREQ010000045.1"/>
</dbReference>
<name>A0ABU2P045_9ACTN</name>
<keyword evidence="3" id="KW-1185">Reference proteome</keyword>
<accession>A0ABU2P045</accession>
<dbReference type="Pfam" id="PF04134">
    <property type="entry name" value="DCC1-like"/>
    <property type="match status" value="1"/>
</dbReference>
<dbReference type="Proteomes" id="UP001183414">
    <property type="component" value="Unassembled WGS sequence"/>
</dbReference>
<dbReference type="EMBL" id="JAVREQ010000045">
    <property type="protein sequence ID" value="MDT0382620.1"/>
    <property type="molecule type" value="Genomic_DNA"/>
</dbReference>
<reference evidence="3" key="1">
    <citation type="submission" date="2023-07" db="EMBL/GenBank/DDBJ databases">
        <title>30 novel species of actinomycetes from the DSMZ collection.</title>
        <authorList>
            <person name="Nouioui I."/>
        </authorList>
    </citation>
    <scope>NUCLEOTIDE SEQUENCE [LARGE SCALE GENOMIC DNA]</scope>
    <source>
        <strain evidence="3">DSM 42041</strain>
    </source>
</reference>
<dbReference type="InterPro" id="IPR007263">
    <property type="entry name" value="DCC1-like"/>
</dbReference>
<gene>
    <name evidence="2" type="ORF">RM572_28095</name>
</gene>
<sequence>MTGAPAWERPEGALLVYDGDCGFCTTAVGFVQRRLRPRCTAVPWQFSDLDALGVTEERVQHEVLWVTPVGTVWGGAEAVGKILLNARGAWPVVGGVLMLPPLRRPLRGLYRLVAANRHRLPGGTPACAIRPPAADGPAPDGPAAGPATGPGRPSG</sequence>
<evidence type="ECO:0000256" key="1">
    <source>
        <dbReference type="SAM" id="MobiDB-lite"/>
    </source>
</evidence>
<proteinExistence type="predicted"/>
<feature type="compositionally biased region" description="Low complexity" evidence="1">
    <location>
        <begin position="130"/>
        <end position="155"/>
    </location>
</feature>